<evidence type="ECO:0000313" key="2">
    <source>
        <dbReference type="Proteomes" id="UP000543030"/>
    </source>
</evidence>
<accession>A0A840RKM9</accession>
<dbReference type="AlphaFoldDB" id="A0A840RKM9"/>
<name>A0A840RKM9_9NEIS</name>
<comment type="caution">
    <text evidence="1">The sequence shown here is derived from an EMBL/GenBank/DDBJ whole genome shotgun (WGS) entry which is preliminary data.</text>
</comment>
<organism evidence="1 2">
    <name type="scientific">Silvimonas terrae</name>
    <dbReference type="NCBI Taxonomy" id="300266"/>
    <lineage>
        <taxon>Bacteria</taxon>
        <taxon>Pseudomonadati</taxon>
        <taxon>Pseudomonadota</taxon>
        <taxon>Betaproteobacteria</taxon>
        <taxon>Neisseriales</taxon>
        <taxon>Chitinibacteraceae</taxon>
        <taxon>Silvimonas</taxon>
    </lineage>
</organism>
<proteinExistence type="predicted"/>
<protein>
    <submittedName>
        <fullName evidence="1">Uncharacterized protein</fullName>
    </submittedName>
</protein>
<dbReference type="Proteomes" id="UP000543030">
    <property type="component" value="Unassembled WGS sequence"/>
</dbReference>
<dbReference type="EMBL" id="JACHHN010000008">
    <property type="protein sequence ID" value="MBB5192856.1"/>
    <property type="molecule type" value="Genomic_DNA"/>
</dbReference>
<keyword evidence="2" id="KW-1185">Reference proteome</keyword>
<reference evidence="1 2" key="1">
    <citation type="submission" date="2020-08" db="EMBL/GenBank/DDBJ databases">
        <title>Genomic Encyclopedia of Type Strains, Phase IV (KMG-IV): sequencing the most valuable type-strain genomes for metagenomic binning, comparative biology and taxonomic classification.</title>
        <authorList>
            <person name="Goeker M."/>
        </authorList>
    </citation>
    <scope>NUCLEOTIDE SEQUENCE [LARGE SCALE GENOMIC DNA]</scope>
    <source>
        <strain evidence="1 2">DSM 18233</strain>
    </source>
</reference>
<dbReference type="PROSITE" id="PS51257">
    <property type="entry name" value="PROKAR_LIPOPROTEIN"/>
    <property type="match status" value="1"/>
</dbReference>
<sequence>MTLRPVRFIAAGRQTFCQNILLLSCVKRLLNKRRGLSML</sequence>
<gene>
    <name evidence="1" type="ORF">HNQ50_003610</name>
</gene>
<evidence type="ECO:0000313" key="1">
    <source>
        <dbReference type="EMBL" id="MBB5192856.1"/>
    </source>
</evidence>